<evidence type="ECO:0008006" key="4">
    <source>
        <dbReference type="Google" id="ProtNLM"/>
    </source>
</evidence>
<evidence type="ECO:0000313" key="3">
    <source>
        <dbReference type="Proteomes" id="UP000296469"/>
    </source>
</evidence>
<name>A0A4P7SMF8_9CELL</name>
<dbReference type="RefSeq" id="WP_135974348.1">
    <property type="nucleotide sequence ID" value="NZ_CP039291.1"/>
</dbReference>
<feature type="region of interest" description="Disordered" evidence="1">
    <location>
        <begin position="248"/>
        <end position="296"/>
    </location>
</feature>
<dbReference type="Gene3D" id="3.40.50.300">
    <property type="entry name" value="P-loop containing nucleotide triphosphate hydrolases"/>
    <property type="match status" value="1"/>
</dbReference>
<dbReference type="KEGG" id="celz:E5225_09510"/>
<dbReference type="InterPro" id="IPR027417">
    <property type="entry name" value="P-loop_NTPase"/>
</dbReference>
<keyword evidence="3" id="KW-1185">Reference proteome</keyword>
<dbReference type="EMBL" id="CP039291">
    <property type="protein sequence ID" value="QCB93763.1"/>
    <property type="molecule type" value="Genomic_DNA"/>
</dbReference>
<dbReference type="SUPFAM" id="SSF52540">
    <property type="entry name" value="P-loop containing nucleoside triphosphate hydrolases"/>
    <property type="match status" value="1"/>
</dbReference>
<gene>
    <name evidence="2" type="ORF">E5225_09510</name>
</gene>
<dbReference type="Proteomes" id="UP000296469">
    <property type="component" value="Chromosome"/>
</dbReference>
<feature type="region of interest" description="Disordered" evidence="1">
    <location>
        <begin position="1"/>
        <end position="46"/>
    </location>
</feature>
<dbReference type="CDD" id="cd00267">
    <property type="entry name" value="ABC_ATPase"/>
    <property type="match status" value="1"/>
</dbReference>
<sequence length="296" mass="30646">MTPGEASTSRAEAGGPRRAVQARASAPVVPGRRHGGSAAADPAWRTPGPLRITMTDVHVQGRRAAMLDVDRFTLVSGECVLLAGEPGQGHTALALVATGRLAPHTGTVTLTASDGSATTSPEALRAVTAVVDLPGVSEPDDTLTTATVVAEDLALARAASGRTAVRRWLEAHQLWDHRADRMDDLPGPVRTALLASLAAERPGVRFLVLSLPDRHGGDPAAWWALAQAFAHRGYGVLVQSNRSSARDLGATLPPARGGVAPRSRPVEALRGGADEVPLVELTAGTDGPRTGSREAS</sequence>
<dbReference type="AlphaFoldDB" id="A0A4P7SMF8"/>
<protein>
    <recommendedName>
        <fullName evidence="4">ABC transporter ATP-binding protein</fullName>
    </recommendedName>
</protein>
<reference evidence="2 3" key="1">
    <citation type="submission" date="2019-04" db="EMBL/GenBank/DDBJ databases">
        <title>Isolation and identification of Cellulomonas shaoxiangyii sp. Nov. isolated from feces of the Tibetan antelopes (Pantholops hodgsonii) in the Qinghai-Tibet plateau of China.</title>
        <authorList>
            <person name="Tian Z."/>
        </authorList>
    </citation>
    <scope>NUCLEOTIDE SEQUENCE [LARGE SCALE GENOMIC DNA]</scope>
    <source>
        <strain evidence="2 3">Z28</strain>
    </source>
</reference>
<dbReference type="OrthoDB" id="3775353at2"/>
<accession>A0A4P7SMF8</accession>
<feature type="compositionally biased region" description="Polar residues" evidence="1">
    <location>
        <begin position="1"/>
        <end position="10"/>
    </location>
</feature>
<proteinExistence type="predicted"/>
<evidence type="ECO:0000313" key="2">
    <source>
        <dbReference type="EMBL" id="QCB93763.1"/>
    </source>
</evidence>
<organism evidence="2 3">
    <name type="scientific">Cellulomonas shaoxiangyii</name>
    <dbReference type="NCBI Taxonomy" id="2566013"/>
    <lineage>
        <taxon>Bacteria</taxon>
        <taxon>Bacillati</taxon>
        <taxon>Actinomycetota</taxon>
        <taxon>Actinomycetes</taxon>
        <taxon>Micrococcales</taxon>
        <taxon>Cellulomonadaceae</taxon>
        <taxon>Cellulomonas</taxon>
    </lineage>
</organism>
<evidence type="ECO:0000256" key="1">
    <source>
        <dbReference type="SAM" id="MobiDB-lite"/>
    </source>
</evidence>